<dbReference type="Pfam" id="PF01314">
    <property type="entry name" value="AFOR_C"/>
    <property type="match status" value="1"/>
</dbReference>
<dbReference type="RefSeq" id="WP_014959063.1">
    <property type="nucleotide sequence ID" value="NC_018645.1"/>
</dbReference>
<gene>
    <name evidence="2" type="ordered locus">TOL2_C37210</name>
</gene>
<name>K0NP39_DESTT</name>
<dbReference type="Proteomes" id="UP000007347">
    <property type="component" value="Chromosome"/>
</dbReference>
<keyword evidence="3" id="KW-1185">Reference proteome</keyword>
<dbReference type="AlphaFoldDB" id="K0NP39"/>
<dbReference type="HOGENOM" id="CLU_2449839_0_0_7"/>
<accession>K0NP39</accession>
<dbReference type="GO" id="GO:0016625">
    <property type="term" value="F:oxidoreductase activity, acting on the aldehyde or oxo group of donors, iron-sulfur protein as acceptor"/>
    <property type="evidence" value="ECO:0007669"/>
    <property type="project" value="InterPro"/>
</dbReference>
<sequence>MAAKYQNRNTQIAMASVDCTGLWLLASFALTTPEGADAFLKVMNAKFGVQMSPDDIPALGVRVLKQELEFNRKAGLTSEDDRLPDFFYK</sequence>
<protein>
    <recommendedName>
        <fullName evidence="1">Aldehyde ferredoxin oxidoreductase C-terminal domain-containing protein</fullName>
    </recommendedName>
</protein>
<dbReference type="InterPro" id="IPR036021">
    <property type="entry name" value="Tungsten_al_ferr_oxy-like_C"/>
</dbReference>
<organism evidence="2 3">
    <name type="scientific">Desulfobacula toluolica (strain DSM 7467 / Tol2)</name>
    <dbReference type="NCBI Taxonomy" id="651182"/>
    <lineage>
        <taxon>Bacteria</taxon>
        <taxon>Pseudomonadati</taxon>
        <taxon>Thermodesulfobacteriota</taxon>
        <taxon>Desulfobacteria</taxon>
        <taxon>Desulfobacterales</taxon>
        <taxon>Desulfobacteraceae</taxon>
        <taxon>Desulfobacula</taxon>
    </lineage>
</organism>
<reference evidence="2 3" key="1">
    <citation type="journal article" date="2013" name="Environ. Microbiol.">
        <title>Complete genome, catabolic sub-proteomes and key-metabolites of Desulfobacula toluolica Tol2, a marine, aromatic compound-degrading, sulfate-reducing bacterium.</title>
        <authorList>
            <person name="Wohlbrand L."/>
            <person name="Jacob J.H."/>
            <person name="Kube M."/>
            <person name="Mussmann M."/>
            <person name="Jarling R."/>
            <person name="Beck A."/>
            <person name="Amann R."/>
            <person name="Wilkes H."/>
            <person name="Reinhardt R."/>
            <person name="Rabus R."/>
        </authorList>
    </citation>
    <scope>NUCLEOTIDE SEQUENCE [LARGE SCALE GENOMIC DNA]</scope>
    <source>
        <strain evidence="3">DSM 7467 / Tol2</strain>
    </source>
</reference>
<dbReference type="STRING" id="651182.TOL2_C37210"/>
<dbReference type="GO" id="GO:0051536">
    <property type="term" value="F:iron-sulfur cluster binding"/>
    <property type="evidence" value="ECO:0007669"/>
    <property type="project" value="InterPro"/>
</dbReference>
<dbReference type="Gene3D" id="1.10.599.10">
    <property type="entry name" value="Aldehyde Ferredoxin Oxidoreductase Protein, subunit A, domain 3"/>
    <property type="match status" value="1"/>
</dbReference>
<proteinExistence type="predicted"/>
<feature type="domain" description="Aldehyde ferredoxin oxidoreductase C-terminal" evidence="1">
    <location>
        <begin position="11"/>
        <end position="88"/>
    </location>
</feature>
<evidence type="ECO:0000313" key="3">
    <source>
        <dbReference type="Proteomes" id="UP000007347"/>
    </source>
</evidence>
<dbReference type="InterPro" id="IPR013985">
    <property type="entry name" value="Ald_Fedxn_OxRdtase_dom3"/>
</dbReference>
<evidence type="ECO:0000313" key="2">
    <source>
        <dbReference type="EMBL" id="CCK81878.1"/>
    </source>
</evidence>
<dbReference type="InterPro" id="IPR001203">
    <property type="entry name" value="OxRdtase_Ald_Fedxn_C"/>
</dbReference>
<evidence type="ECO:0000259" key="1">
    <source>
        <dbReference type="Pfam" id="PF01314"/>
    </source>
</evidence>
<dbReference type="GO" id="GO:0009055">
    <property type="term" value="F:electron transfer activity"/>
    <property type="evidence" value="ECO:0007669"/>
    <property type="project" value="InterPro"/>
</dbReference>
<dbReference type="SUPFAM" id="SSF48310">
    <property type="entry name" value="Aldehyde ferredoxin oxidoreductase, C-terminal domains"/>
    <property type="match status" value="1"/>
</dbReference>
<dbReference type="EMBL" id="FO203503">
    <property type="protein sequence ID" value="CCK81878.1"/>
    <property type="molecule type" value="Genomic_DNA"/>
</dbReference>
<dbReference type="KEGG" id="dto:TOL2_C37210"/>